<organism evidence="2 3">
    <name type="scientific">Kineococcus aurantiacus</name>
    <dbReference type="NCBI Taxonomy" id="37633"/>
    <lineage>
        <taxon>Bacteria</taxon>
        <taxon>Bacillati</taxon>
        <taxon>Actinomycetota</taxon>
        <taxon>Actinomycetes</taxon>
        <taxon>Kineosporiales</taxon>
        <taxon>Kineosporiaceae</taxon>
        <taxon>Kineococcus</taxon>
    </lineage>
</organism>
<keyword evidence="1" id="KW-0812">Transmembrane</keyword>
<keyword evidence="1" id="KW-0472">Membrane</keyword>
<evidence type="ECO:0008006" key="4">
    <source>
        <dbReference type="Google" id="ProtNLM"/>
    </source>
</evidence>
<gene>
    <name evidence="2" type="ORF">BJ968_002812</name>
</gene>
<accession>A0A7Y9J1L5</accession>
<feature type="transmembrane region" description="Helical" evidence="1">
    <location>
        <begin position="96"/>
        <end position="116"/>
    </location>
</feature>
<protein>
    <recommendedName>
        <fullName evidence="4">DUF4383 domain-containing protein</fullName>
    </recommendedName>
</protein>
<evidence type="ECO:0000313" key="3">
    <source>
        <dbReference type="Proteomes" id="UP000521922"/>
    </source>
</evidence>
<keyword evidence="3" id="KW-1185">Reference proteome</keyword>
<evidence type="ECO:0000256" key="1">
    <source>
        <dbReference type="SAM" id="Phobius"/>
    </source>
</evidence>
<evidence type="ECO:0000313" key="2">
    <source>
        <dbReference type="EMBL" id="NYD23272.1"/>
    </source>
</evidence>
<feature type="transmembrane region" description="Helical" evidence="1">
    <location>
        <begin position="62"/>
        <end position="84"/>
    </location>
</feature>
<proteinExistence type="predicted"/>
<dbReference type="EMBL" id="JACCBB010000001">
    <property type="protein sequence ID" value="NYD23272.1"/>
    <property type="molecule type" value="Genomic_DNA"/>
</dbReference>
<dbReference type="Proteomes" id="UP000521922">
    <property type="component" value="Unassembled WGS sequence"/>
</dbReference>
<name>A0A7Y9J1L5_9ACTN</name>
<feature type="transmembrane region" description="Helical" evidence="1">
    <location>
        <begin position="128"/>
        <end position="145"/>
    </location>
</feature>
<comment type="caution">
    <text evidence="2">The sequence shown here is derived from an EMBL/GenBank/DDBJ whole genome shotgun (WGS) entry which is preliminary data.</text>
</comment>
<sequence>MNAPATAPAAIESANPAEAGGPVTSYARAVGALVLGLGVLGLVPGVVTHYSELGLYSSGANLFGLFRTSVVSASLQVLFGLTVLSVSGSVRQAHKAVVFTALAYLLAGLSGAGLVVNATRSDLVVNVASNWLHLALFAVVLGGAVRARRKHVAQLGVF</sequence>
<dbReference type="RefSeq" id="WP_425491500.1">
    <property type="nucleotide sequence ID" value="NZ_BAAAGN010000010.1"/>
</dbReference>
<keyword evidence="1" id="KW-1133">Transmembrane helix</keyword>
<dbReference type="Pfam" id="PF14325">
    <property type="entry name" value="DUF4383"/>
    <property type="match status" value="1"/>
</dbReference>
<dbReference type="AlphaFoldDB" id="A0A7Y9J1L5"/>
<feature type="transmembrane region" description="Helical" evidence="1">
    <location>
        <begin position="29"/>
        <end position="50"/>
    </location>
</feature>
<reference evidence="2 3" key="1">
    <citation type="submission" date="2020-07" db="EMBL/GenBank/DDBJ databases">
        <title>Sequencing the genomes of 1000 actinobacteria strains.</title>
        <authorList>
            <person name="Klenk H.-P."/>
        </authorList>
    </citation>
    <scope>NUCLEOTIDE SEQUENCE [LARGE SCALE GENOMIC DNA]</scope>
    <source>
        <strain evidence="2 3">DSM 7487</strain>
    </source>
</reference>